<dbReference type="PROSITE" id="PS50867">
    <property type="entry name" value="PRE_SET"/>
    <property type="match status" value="1"/>
</dbReference>
<dbReference type="PROSITE" id="PS51015">
    <property type="entry name" value="YDG"/>
    <property type="match status" value="1"/>
</dbReference>
<feature type="domain" description="Post-SET" evidence="8">
    <location>
        <begin position="493"/>
        <end position="509"/>
    </location>
</feature>
<dbReference type="PROSITE" id="PS50868">
    <property type="entry name" value="POST_SET"/>
    <property type="match status" value="1"/>
</dbReference>
<dbReference type="SMART" id="SM00508">
    <property type="entry name" value="PostSET"/>
    <property type="match status" value="1"/>
</dbReference>
<evidence type="ECO:0000256" key="2">
    <source>
        <dbReference type="ARBA" id="ARBA00022603"/>
    </source>
</evidence>
<dbReference type="GO" id="GO:0042054">
    <property type="term" value="F:histone methyltransferase activity"/>
    <property type="evidence" value="ECO:0007669"/>
    <property type="project" value="InterPro"/>
</dbReference>
<dbReference type="GO" id="GO:0005634">
    <property type="term" value="C:nucleus"/>
    <property type="evidence" value="ECO:0007669"/>
    <property type="project" value="UniProtKB-SubCell"/>
</dbReference>
<dbReference type="SUPFAM" id="SSF82199">
    <property type="entry name" value="SET domain"/>
    <property type="match status" value="2"/>
</dbReference>
<dbReference type="EMBL" id="LR743595">
    <property type="protein sequence ID" value="CAA2624543.1"/>
    <property type="molecule type" value="Genomic_DNA"/>
</dbReference>
<dbReference type="SMART" id="SM00468">
    <property type="entry name" value="PreSET"/>
    <property type="match status" value="1"/>
</dbReference>
<feature type="region of interest" description="Disordered" evidence="6">
    <location>
        <begin position="1"/>
        <end position="104"/>
    </location>
</feature>
<dbReference type="Pfam" id="PF02182">
    <property type="entry name" value="SAD_SRA"/>
    <property type="match status" value="1"/>
</dbReference>
<organism evidence="10">
    <name type="scientific">Spirodela intermedia</name>
    <name type="common">Intermediate duckweed</name>
    <dbReference type="NCBI Taxonomy" id="51605"/>
    <lineage>
        <taxon>Eukaryota</taxon>
        <taxon>Viridiplantae</taxon>
        <taxon>Streptophyta</taxon>
        <taxon>Embryophyta</taxon>
        <taxon>Tracheophyta</taxon>
        <taxon>Spermatophyta</taxon>
        <taxon>Magnoliopsida</taxon>
        <taxon>Liliopsida</taxon>
        <taxon>Araceae</taxon>
        <taxon>Lemnoideae</taxon>
        <taxon>Spirodela</taxon>
    </lineage>
</organism>
<dbReference type="InterPro" id="IPR003616">
    <property type="entry name" value="Post-SET_dom"/>
</dbReference>
<dbReference type="InterPro" id="IPR015947">
    <property type="entry name" value="PUA-like_sf"/>
</dbReference>
<dbReference type="Gene3D" id="2.30.280.10">
    <property type="entry name" value="SRA-YDG"/>
    <property type="match status" value="1"/>
</dbReference>
<keyword evidence="2" id="KW-0489">Methyltransferase</keyword>
<protein>
    <submittedName>
        <fullName evidence="10">Uncharacterized protein</fullName>
    </submittedName>
</protein>
<evidence type="ECO:0000256" key="4">
    <source>
        <dbReference type="ARBA" id="ARBA00023242"/>
    </source>
</evidence>
<feature type="domain" description="YDG" evidence="9">
    <location>
        <begin position="141"/>
        <end position="282"/>
    </location>
</feature>
<dbReference type="Gene3D" id="2.170.270.10">
    <property type="entry name" value="SET domain"/>
    <property type="match status" value="2"/>
</dbReference>
<reference evidence="10 11" key="1">
    <citation type="submission" date="2019-12" db="EMBL/GenBank/DDBJ databases">
        <authorList>
            <person name="Scholz U."/>
            <person name="Mascher M."/>
            <person name="Fiebig A."/>
        </authorList>
    </citation>
    <scope>NUCLEOTIDE SEQUENCE</scope>
</reference>
<evidence type="ECO:0000256" key="5">
    <source>
        <dbReference type="PROSITE-ProRule" id="PRU00358"/>
    </source>
</evidence>
<dbReference type="SUPFAM" id="SSF88697">
    <property type="entry name" value="PUA domain-like"/>
    <property type="match status" value="1"/>
</dbReference>
<dbReference type="GO" id="GO:0003690">
    <property type="term" value="F:double-stranded DNA binding"/>
    <property type="evidence" value="ECO:0007669"/>
    <property type="project" value="TreeGrafter"/>
</dbReference>
<evidence type="ECO:0000259" key="8">
    <source>
        <dbReference type="PROSITE" id="PS50868"/>
    </source>
</evidence>
<dbReference type="SMART" id="SM00466">
    <property type="entry name" value="SRA"/>
    <property type="match status" value="1"/>
</dbReference>
<dbReference type="InterPro" id="IPR036987">
    <property type="entry name" value="SRA-YDG_sf"/>
</dbReference>
<keyword evidence="4 5" id="KW-0539">Nucleus</keyword>
<dbReference type="GO" id="GO:0005694">
    <property type="term" value="C:chromosome"/>
    <property type="evidence" value="ECO:0007669"/>
    <property type="project" value="UniProtKB-SubCell"/>
</dbReference>
<accession>A0A7I8J1H1</accession>
<feature type="domain" description="Pre-SET" evidence="7">
    <location>
        <begin position="327"/>
        <end position="384"/>
    </location>
</feature>
<dbReference type="InterPro" id="IPR046341">
    <property type="entry name" value="SET_dom_sf"/>
</dbReference>
<sequence>MGKAGDAAGSSGGEEEPLDVKPLRSLSPMFPPSFGYSPSVSPPRAPPFVFISPFSPQPPTRRRRQAPTVPDPAGEAEAQAKKKKISKDEPAALPSSFSSPEEDPEAVEVVLMTFDALRRRILQLDEINNVTRRPDMKAGATMADYDLRANKTKRVGPLLLVGLHSQSMAGIDSAVARFGGVAEAVAVSVVSSGAGGYEDQTDAVDSLVYCGQGGANLDQKLERGNLALERSFCRGTAVRVIRDSRTRRAPPIYLYDGLYRVSEYWADRGRTGFNVLKYRLLRQPDQPAAYATWKAAETWKRNPAARPAVRLPDLAAGAEPFPICVVNEGACVPGDGGCACARRNGGELPYSGGGVLVQRRAVVYECGGLCTCSVICRNRATQKGGRGWGLRSWDPVRCGAFVCEFVGDPVGELCKEEEEDDEYMFEGRSSEEGRRKWNYGPELLGRRRRRRRWRPRSWRWGAAAGAPAGHVLRRPAYPPMTELTYDYGMGGRKLKNCSCGSSNCRGFFNQA</sequence>
<dbReference type="Proteomes" id="UP001189122">
    <property type="component" value="Unassembled WGS sequence"/>
</dbReference>
<dbReference type="PANTHER" id="PTHR45660:SF13">
    <property type="entry name" value="HISTONE-LYSINE N-METHYLTRANSFERASE SETMAR"/>
    <property type="match status" value="1"/>
</dbReference>
<keyword evidence="11" id="KW-1185">Reference proteome</keyword>
<evidence type="ECO:0000313" key="10">
    <source>
        <dbReference type="EMBL" id="CAA2624543.1"/>
    </source>
</evidence>
<dbReference type="EMBL" id="CACRZD030000008">
    <property type="protein sequence ID" value="CAA6663987.1"/>
    <property type="molecule type" value="Genomic_DNA"/>
</dbReference>
<comment type="subcellular location">
    <subcellularLocation>
        <location evidence="1">Chromosome</location>
    </subcellularLocation>
    <subcellularLocation>
        <location evidence="5">Nucleus</location>
    </subcellularLocation>
</comment>
<dbReference type="GO" id="GO:0008270">
    <property type="term" value="F:zinc ion binding"/>
    <property type="evidence" value="ECO:0007669"/>
    <property type="project" value="InterPro"/>
</dbReference>
<dbReference type="GO" id="GO:0032259">
    <property type="term" value="P:methylation"/>
    <property type="evidence" value="ECO:0007669"/>
    <property type="project" value="UniProtKB-KW"/>
</dbReference>
<evidence type="ECO:0000256" key="3">
    <source>
        <dbReference type="ARBA" id="ARBA00022679"/>
    </source>
</evidence>
<dbReference type="InterPro" id="IPR007728">
    <property type="entry name" value="Pre-SET_dom"/>
</dbReference>
<keyword evidence="3" id="KW-0808">Transferase</keyword>
<dbReference type="PANTHER" id="PTHR45660">
    <property type="entry name" value="HISTONE-LYSINE N-METHYLTRANSFERASE SETMAR"/>
    <property type="match status" value="1"/>
</dbReference>
<dbReference type="AlphaFoldDB" id="A0A7I8J1H1"/>
<evidence type="ECO:0000259" key="7">
    <source>
        <dbReference type="PROSITE" id="PS50867"/>
    </source>
</evidence>
<evidence type="ECO:0000313" key="11">
    <source>
        <dbReference type="Proteomes" id="UP001189122"/>
    </source>
</evidence>
<dbReference type="Pfam" id="PF05033">
    <property type="entry name" value="Pre-SET"/>
    <property type="match status" value="1"/>
</dbReference>
<dbReference type="InterPro" id="IPR051357">
    <property type="entry name" value="H3K9_HMTase_SUVAR3-9"/>
</dbReference>
<evidence type="ECO:0000256" key="6">
    <source>
        <dbReference type="SAM" id="MobiDB-lite"/>
    </source>
</evidence>
<name>A0A7I8J1H1_SPIIN</name>
<gene>
    <name evidence="10" type="ORF">SI7747_08010376</name>
</gene>
<proteinExistence type="predicted"/>
<evidence type="ECO:0000256" key="1">
    <source>
        <dbReference type="ARBA" id="ARBA00004286"/>
    </source>
</evidence>
<dbReference type="InterPro" id="IPR003105">
    <property type="entry name" value="SRA_YDG"/>
</dbReference>
<evidence type="ECO:0000259" key="9">
    <source>
        <dbReference type="PROSITE" id="PS51015"/>
    </source>
</evidence>